<dbReference type="AlphaFoldDB" id="A0A9Q1IXR3"/>
<keyword evidence="3" id="KW-1185">Reference proteome</keyword>
<evidence type="ECO:0000313" key="3">
    <source>
        <dbReference type="Proteomes" id="UP001152622"/>
    </source>
</evidence>
<dbReference type="InterPro" id="IPR052787">
    <property type="entry name" value="MAVS"/>
</dbReference>
<dbReference type="PANTHER" id="PTHR21446">
    <property type="entry name" value="DUF3504 DOMAIN-CONTAINING PROTEIN"/>
    <property type="match status" value="1"/>
</dbReference>
<protein>
    <recommendedName>
        <fullName evidence="4">DUF3504 domain-containing protein</fullName>
    </recommendedName>
</protein>
<comment type="caution">
    <text evidence="2">The sequence shown here is derived from an EMBL/GenBank/DDBJ whole genome shotgun (WGS) entry which is preliminary data.</text>
</comment>
<feature type="region of interest" description="Disordered" evidence="1">
    <location>
        <begin position="1"/>
        <end position="20"/>
    </location>
</feature>
<dbReference type="PANTHER" id="PTHR21446:SF6">
    <property type="entry name" value="MITOCHONDRIAL ANTIVIRAL-SIGNALING PROTEIN"/>
    <property type="match status" value="1"/>
</dbReference>
<reference evidence="2" key="1">
    <citation type="journal article" date="2023" name="Science">
        <title>Genome structures resolve the early diversification of teleost fishes.</title>
        <authorList>
            <person name="Parey E."/>
            <person name="Louis A."/>
            <person name="Montfort J."/>
            <person name="Bouchez O."/>
            <person name="Roques C."/>
            <person name="Iampietro C."/>
            <person name="Lluch J."/>
            <person name="Castinel A."/>
            <person name="Donnadieu C."/>
            <person name="Desvignes T."/>
            <person name="Floi Bucao C."/>
            <person name="Jouanno E."/>
            <person name="Wen M."/>
            <person name="Mejri S."/>
            <person name="Dirks R."/>
            <person name="Jansen H."/>
            <person name="Henkel C."/>
            <person name="Chen W.J."/>
            <person name="Zahm M."/>
            <person name="Cabau C."/>
            <person name="Klopp C."/>
            <person name="Thompson A.W."/>
            <person name="Robinson-Rechavi M."/>
            <person name="Braasch I."/>
            <person name="Lecointre G."/>
            <person name="Bobe J."/>
            <person name="Postlethwait J.H."/>
            <person name="Berthelot C."/>
            <person name="Roest Crollius H."/>
            <person name="Guiguen Y."/>
        </authorList>
    </citation>
    <scope>NUCLEOTIDE SEQUENCE</scope>
    <source>
        <strain evidence="2">WJC10195</strain>
    </source>
</reference>
<dbReference type="EMBL" id="JAINUF010000006">
    <property type="protein sequence ID" value="KAJ8356665.1"/>
    <property type="molecule type" value="Genomic_DNA"/>
</dbReference>
<proteinExistence type="predicted"/>
<sequence length="275" mass="31538">MSNDEGFESQFGKSDGGRHAPVVKKDIDTFELTRNEKNTVQQTKWALNCFTSWCQEKSISVDFMAITKERLNEVLRDFYGTVRNGKGENYGISSYISLRSGLNRHVSDPPLSLCWCLMKDSAFTSSNNVFVGVVKTLRRQGRDTTEHHPSISASDFNTIKSSLDPTKPEGLIRKVWFDVQLHFGRRGKEGNRQLTPASFSVFRDENGLKYASMTFNEETKNHKDPQERKKDSRRGYMYSLCPVASLEKYLSLLPSNAPALYLHPKRKWEMSDDIW</sequence>
<name>A0A9Q1IXR3_SYNKA</name>
<dbReference type="OrthoDB" id="2434995at2759"/>
<accession>A0A9Q1IXR3</accession>
<evidence type="ECO:0008006" key="4">
    <source>
        <dbReference type="Google" id="ProtNLM"/>
    </source>
</evidence>
<organism evidence="2 3">
    <name type="scientific">Synaphobranchus kaupii</name>
    <name type="common">Kaup's arrowtooth eel</name>
    <dbReference type="NCBI Taxonomy" id="118154"/>
    <lineage>
        <taxon>Eukaryota</taxon>
        <taxon>Metazoa</taxon>
        <taxon>Chordata</taxon>
        <taxon>Craniata</taxon>
        <taxon>Vertebrata</taxon>
        <taxon>Euteleostomi</taxon>
        <taxon>Actinopterygii</taxon>
        <taxon>Neopterygii</taxon>
        <taxon>Teleostei</taxon>
        <taxon>Anguilliformes</taxon>
        <taxon>Synaphobranchidae</taxon>
        <taxon>Synaphobranchus</taxon>
    </lineage>
</organism>
<dbReference type="Proteomes" id="UP001152622">
    <property type="component" value="Chromosome 6"/>
</dbReference>
<gene>
    <name evidence="2" type="ORF">SKAU_G00194590</name>
</gene>
<evidence type="ECO:0000256" key="1">
    <source>
        <dbReference type="SAM" id="MobiDB-lite"/>
    </source>
</evidence>
<evidence type="ECO:0000313" key="2">
    <source>
        <dbReference type="EMBL" id="KAJ8356665.1"/>
    </source>
</evidence>